<dbReference type="PANTHER" id="PTHR42718">
    <property type="entry name" value="MAJOR FACILITATOR SUPERFAMILY MULTIDRUG TRANSPORTER MFSC"/>
    <property type="match status" value="1"/>
</dbReference>
<evidence type="ECO:0000256" key="3">
    <source>
        <dbReference type="ARBA" id="ARBA00022989"/>
    </source>
</evidence>
<feature type="transmembrane region" description="Helical" evidence="5">
    <location>
        <begin position="131"/>
        <end position="150"/>
    </location>
</feature>
<sequence length="497" mass="53181">MLETAIIIFSVKGVTFLGSMSNGIMVVLLPTIAKDIGLSQSLTLWPQSVFSLVCGTFLLLMGNITDIVGSRRAFLFGCILYSIFTLAQGFCNSGSQLIAFRAIQGFAMAACLPSAVSVLTNSFPAGRWRNLGFVMLSVGQPLGFAVGLVVSGVLTKTIGWRWIFYISTAINAAISVGAAFALPKHLDNHNLKFKDFYDADWVGSAIASGALGTFSYVVAITSESHRRWSSPSTITLIVLSAILAYAFFFWVTRQERLGRPCLLPPSLWRNTAFTAICGTVFFTWAAMNAGTLTLTLVFQEVQHLSPSETSIRLLPDVGSGILVSILVGYLIDKTSTYWLVVSAAAVALASPLLMALMDPAWSYWAAAFPAIFLGPVSTDVLYTVSNLVITREFPKKTQGLAGAVFNTLVQISTSVGIGLSSLVAAMVMQRAAGAKSIQMVAHDGLVVGGGNATQWYTGVELEGYRGSFWTCFGFLAAAVVVAGGWLRDIVDVGKKQD</sequence>
<dbReference type="GO" id="GO:0022857">
    <property type="term" value="F:transmembrane transporter activity"/>
    <property type="evidence" value="ECO:0007669"/>
    <property type="project" value="InterPro"/>
</dbReference>
<evidence type="ECO:0000256" key="2">
    <source>
        <dbReference type="ARBA" id="ARBA00022692"/>
    </source>
</evidence>
<feature type="transmembrane region" description="Helical" evidence="5">
    <location>
        <begin position="272"/>
        <end position="298"/>
    </location>
</feature>
<evidence type="ECO:0000313" key="8">
    <source>
        <dbReference type="Proteomes" id="UP000326924"/>
    </source>
</evidence>
<proteinExistence type="predicted"/>
<dbReference type="InParanoid" id="A0A5J5EXU1"/>
<dbReference type="SUPFAM" id="SSF103473">
    <property type="entry name" value="MFS general substrate transporter"/>
    <property type="match status" value="1"/>
</dbReference>
<feature type="transmembrane region" description="Helical" evidence="5">
    <location>
        <begin position="310"/>
        <end position="331"/>
    </location>
</feature>
<dbReference type="Pfam" id="PF07690">
    <property type="entry name" value="MFS_1"/>
    <property type="match status" value="1"/>
</dbReference>
<evidence type="ECO:0000256" key="4">
    <source>
        <dbReference type="ARBA" id="ARBA00023136"/>
    </source>
</evidence>
<evidence type="ECO:0000256" key="5">
    <source>
        <dbReference type="SAM" id="Phobius"/>
    </source>
</evidence>
<comment type="caution">
    <text evidence="7">The sequence shown here is derived from an EMBL/GenBank/DDBJ whole genome shotgun (WGS) entry which is preliminary data.</text>
</comment>
<evidence type="ECO:0000313" key="7">
    <source>
        <dbReference type="EMBL" id="KAA8906715.1"/>
    </source>
</evidence>
<evidence type="ECO:0000259" key="6">
    <source>
        <dbReference type="PROSITE" id="PS50850"/>
    </source>
</evidence>
<feature type="transmembrane region" description="Helical" evidence="5">
    <location>
        <begin position="363"/>
        <end position="384"/>
    </location>
</feature>
<dbReference type="Proteomes" id="UP000326924">
    <property type="component" value="Unassembled WGS sequence"/>
</dbReference>
<evidence type="ECO:0000256" key="1">
    <source>
        <dbReference type="ARBA" id="ARBA00004141"/>
    </source>
</evidence>
<dbReference type="InterPro" id="IPR036259">
    <property type="entry name" value="MFS_trans_sf"/>
</dbReference>
<protein>
    <submittedName>
        <fullName evidence="7">Integral membrane protein</fullName>
    </submittedName>
</protein>
<feature type="transmembrane region" description="Helical" evidence="5">
    <location>
        <begin position="337"/>
        <end position="356"/>
    </location>
</feature>
<dbReference type="GO" id="GO:0016020">
    <property type="term" value="C:membrane"/>
    <property type="evidence" value="ECO:0007669"/>
    <property type="project" value="UniProtKB-SubCell"/>
</dbReference>
<feature type="transmembrane region" description="Helical" evidence="5">
    <location>
        <begin position="162"/>
        <end position="181"/>
    </location>
</feature>
<feature type="transmembrane region" description="Helical" evidence="5">
    <location>
        <begin position="404"/>
        <end position="428"/>
    </location>
</feature>
<feature type="transmembrane region" description="Helical" evidence="5">
    <location>
        <begin position="42"/>
        <end position="61"/>
    </location>
</feature>
<comment type="subcellular location">
    <subcellularLocation>
        <location evidence="1">Membrane</location>
        <topology evidence="1">Multi-pass membrane protein</topology>
    </subcellularLocation>
</comment>
<dbReference type="InterPro" id="IPR020846">
    <property type="entry name" value="MFS_dom"/>
</dbReference>
<dbReference type="PROSITE" id="PS50850">
    <property type="entry name" value="MFS"/>
    <property type="match status" value="1"/>
</dbReference>
<feature type="transmembrane region" description="Helical" evidence="5">
    <location>
        <begin position="233"/>
        <end position="252"/>
    </location>
</feature>
<keyword evidence="3 5" id="KW-1133">Transmembrane helix</keyword>
<dbReference type="AlphaFoldDB" id="A0A5J5EXU1"/>
<dbReference type="Gene3D" id="1.20.1720.10">
    <property type="entry name" value="Multidrug resistance protein D"/>
    <property type="match status" value="1"/>
</dbReference>
<dbReference type="Gene3D" id="1.20.1250.20">
    <property type="entry name" value="MFS general substrate transporter like domains"/>
    <property type="match status" value="1"/>
</dbReference>
<reference evidence="7 8" key="1">
    <citation type="submission" date="2019-09" db="EMBL/GenBank/DDBJ databases">
        <title>Draft genome of the ectomycorrhizal ascomycete Sphaerosporella brunnea.</title>
        <authorList>
            <consortium name="DOE Joint Genome Institute"/>
            <person name="Benucci G.M."/>
            <person name="Marozzi G."/>
            <person name="Antonielli L."/>
            <person name="Sanchez S."/>
            <person name="Marco P."/>
            <person name="Wang X."/>
            <person name="Falini L.B."/>
            <person name="Barry K."/>
            <person name="Haridas S."/>
            <person name="Lipzen A."/>
            <person name="Labutti K."/>
            <person name="Grigoriev I.V."/>
            <person name="Murat C."/>
            <person name="Martin F."/>
            <person name="Albertini E."/>
            <person name="Donnini D."/>
            <person name="Bonito G."/>
        </authorList>
    </citation>
    <scope>NUCLEOTIDE SEQUENCE [LARGE SCALE GENOMIC DNA]</scope>
    <source>
        <strain evidence="7 8">Sb_GMNB300</strain>
    </source>
</reference>
<dbReference type="OrthoDB" id="2130629at2759"/>
<feature type="transmembrane region" description="Helical" evidence="5">
    <location>
        <begin position="201"/>
        <end position="221"/>
    </location>
</feature>
<dbReference type="InterPro" id="IPR011701">
    <property type="entry name" value="MFS"/>
</dbReference>
<dbReference type="PANTHER" id="PTHR42718:SF10">
    <property type="entry name" value="TRANSPORTER, PUTATIVE (AFU_ORTHOLOGUE AFUA_8G06760)-RELATED"/>
    <property type="match status" value="1"/>
</dbReference>
<accession>A0A5J5EXU1</accession>
<feature type="transmembrane region" description="Helical" evidence="5">
    <location>
        <begin position="6"/>
        <end position="30"/>
    </location>
</feature>
<name>A0A5J5EXU1_9PEZI</name>
<gene>
    <name evidence="7" type="ORF">FN846DRAFT_898792</name>
</gene>
<dbReference type="EMBL" id="VXIS01000086">
    <property type="protein sequence ID" value="KAA8906715.1"/>
    <property type="molecule type" value="Genomic_DNA"/>
</dbReference>
<feature type="transmembrane region" description="Helical" evidence="5">
    <location>
        <begin position="468"/>
        <end position="486"/>
    </location>
</feature>
<keyword evidence="4 5" id="KW-0472">Membrane</keyword>
<keyword evidence="8" id="KW-1185">Reference proteome</keyword>
<feature type="domain" description="Major facilitator superfamily (MFS) profile" evidence="6">
    <location>
        <begin position="7"/>
        <end position="496"/>
    </location>
</feature>
<feature type="transmembrane region" description="Helical" evidence="5">
    <location>
        <begin position="98"/>
        <end position="119"/>
    </location>
</feature>
<organism evidence="7 8">
    <name type="scientific">Sphaerosporella brunnea</name>
    <dbReference type="NCBI Taxonomy" id="1250544"/>
    <lineage>
        <taxon>Eukaryota</taxon>
        <taxon>Fungi</taxon>
        <taxon>Dikarya</taxon>
        <taxon>Ascomycota</taxon>
        <taxon>Pezizomycotina</taxon>
        <taxon>Pezizomycetes</taxon>
        <taxon>Pezizales</taxon>
        <taxon>Pyronemataceae</taxon>
        <taxon>Sphaerosporella</taxon>
    </lineage>
</organism>
<feature type="transmembrane region" description="Helical" evidence="5">
    <location>
        <begin position="73"/>
        <end position="91"/>
    </location>
</feature>
<keyword evidence="2 5" id="KW-0812">Transmembrane</keyword>